<dbReference type="InterPro" id="IPR000873">
    <property type="entry name" value="AMP-dep_synth/lig_dom"/>
</dbReference>
<name>A0A0D7BJ22_9AGAR</name>
<evidence type="ECO:0000313" key="5">
    <source>
        <dbReference type="Proteomes" id="UP000054007"/>
    </source>
</evidence>
<dbReference type="PANTHER" id="PTHR33927">
    <property type="entry name" value="TRANSMEMBRANE PROTEIN"/>
    <property type="match status" value="1"/>
</dbReference>
<dbReference type="InterPro" id="IPR045851">
    <property type="entry name" value="AMP-bd_C_sf"/>
</dbReference>
<evidence type="ECO:0000313" key="4">
    <source>
        <dbReference type="EMBL" id="KIY70558.1"/>
    </source>
</evidence>
<dbReference type="Gene3D" id="3.40.50.12780">
    <property type="entry name" value="N-terminal domain of ligase-like"/>
    <property type="match status" value="1"/>
</dbReference>
<feature type="transmembrane region" description="Helical" evidence="2">
    <location>
        <begin position="597"/>
        <end position="617"/>
    </location>
</feature>
<dbReference type="EMBL" id="KN880466">
    <property type="protein sequence ID" value="KIY70558.1"/>
    <property type="molecule type" value="Genomic_DNA"/>
</dbReference>
<feature type="transmembrane region" description="Helical" evidence="2">
    <location>
        <begin position="671"/>
        <end position="693"/>
    </location>
</feature>
<feature type="transmembrane region" description="Helical" evidence="2">
    <location>
        <begin position="705"/>
        <end position="732"/>
    </location>
</feature>
<dbReference type="Gene3D" id="3.30.300.30">
    <property type="match status" value="1"/>
</dbReference>
<keyword evidence="2" id="KW-0812">Transmembrane</keyword>
<sequence>MAGSLPLLQGLSQADQHSFFTFGRGPVIAPRFQLVHDAFSDNARAFPEQLAVVDVDNTSITYKQLDEQSTSLAWHLRDIGVKRGDRVCLLVERSIPMLVGVLAVLKAGAAYVPLDGTIVTDSTLHHILRDANVSVVLHLHKFAHRVEGINGLTNISLDTCDYATRHGPVSTGVQPSDSVYIIYTSGTTGLAKGVDVLHRGLANLVGVSPGDLGVTRGTKVGQFMAVAFDMAQWEIWAAFANGGTLCLRGTRSKHWQAVMRSINVMVSTPSMLLRHNPVDYPNIRTVAVAGEPCPQATADAWATHTHFYNCCGPTEITIVNTMQLHRPGAPISIGKPIANTSVYVLGEDMRPVAMGEVGVMWAGGAGISRGYVSHASDRYVQDPFAGDGSVMFNTGDLGRWFEDGTLEPLGRIDDQVKIKGFRVELDGVSVAMGSHEGVTAAVALLVDGQLWGVVTPVIENSESIKDTVAKVQPKYAVPSRILCLDAFPATSNGKTDKRALKQLICETSDKTTSENSSLTLTTQSDSDSKSQFSSTNKTTGSDSVLNDLPALPFNAHSLVESGDKEKENWWDGYENEPVPDKTQGKRARNLRHLVFTLYRRLFGVVFVTNMAIFIATAVRGATAMYLGKIVVANLFCAILMRQDYVINAFFTVFTAVPNTWPMSIRRVCARVYHIGGLHSGCAVSGVVWLIFFAGQATREFATGGLVSAATITVTYILLLLLLGIVFLAYPPFRLKRHDNFESSHRYFGWTATALVWTQIVLLTNDYKEPGQSLAAALRTSAPFWLVVLLTVSIILPWVRLRKVDVRSEVLSTHAVRLHFDYVTPVPGSFTRIAEHPLKDWHGFATVPLPNQKGYSLVVSRAGDFTSRQIDNPPKKIWVRGIPTCGVLRIVPLFRRVVFVATGSGIGPCAPCILAKSAHISLLWTSPDVRKTFGDKLVDDLLEAAPGAVIWDTRKNGKPDMVKLTYKMVKDFDAEAVCIISNSKLTQKVVYGMTSRGIPAFGAIWDS</sequence>
<proteinExistence type="predicted"/>
<dbReference type="PANTHER" id="PTHR33927:SF5">
    <property type="entry name" value="ENZYME, PUTATIVE (AFU_ORTHOLOGUE AFUA_8G01222)-RELATED"/>
    <property type="match status" value="1"/>
</dbReference>
<feature type="transmembrane region" description="Helical" evidence="2">
    <location>
        <begin position="781"/>
        <end position="798"/>
    </location>
</feature>
<organism evidence="4 5">
    <name type="scientific">Cylindrobasidium torrendii FP15055 ss-10</name>
    <dbReference type="NCBI Taxonomy" id="1314674"/>
    <lineage>
        <taxon>Eukaryota</taxon>
        <taxon>Fungi</taxon>
        <taxon>Dikarya</taxon>
        <taxon>Basidiomycota</taxon>
        <taxon>Agaricomycotina</taxon>
        <taxon>Agaricomycetes</taxon>
        <taxon>Agaricomycetidae</taxon>
        <taxon>Agaricales</taxon>
        <taxon>Marasmiineae</taxon>
        <taxon>Physalacriaceae</taxon>
        <taxon>Cylindrobasidium</taxon>
    </lineage>
</organism>
<feature type="region of interest" description="Disordered" evidence="1">
    <location>
        <begin position="514"/>
        <end position="545"/>
    </location>
</feature>
<evidence type="ECO:0000256" key="1">
    <source>
        <dbReference type="SAM" id="MobiDB-lite"/>
    </source>
</evidence>
<keyword evidence="2" id="KW-1133">Transmembrane helix</keyword>
<dbReference type="Proteomes" id="UP000054007">
    <property type="component" value="Unassembled WGS sequence"/>
</dbReference>
<keyword evidence="2" id="KW-0472">Membrane</keyword>
<dbReference type="InterPro" id="IPR052979">
    <property type="entry name" value="Adenylate-forming_domain"/>
</dbReference>
<protein>
    <submittedName>
        <fullName evidence="4">Nonribosomal peptide synthetase 12</fullName>
    </submittedName>
</protein>
<dbReference type="PROSITE" id="PS00455">
    <property type="entry name" value="AMP_BINDING"/>
    <property type="match status" value="1"/>
</dbReference>
<feature type="domain" description="AMP-dependent synthetase/ligase" evidence="3">
    <location>
        <begin position="39"/>
        <end position="371"/>
    </location>
</feature>
<dbReference type="OrthoDB" id="408177at2759"/>
<dbReference type="NCBIfam" id="TIGR01733">
    <property type="entry name" value="AA-adenyl-dom"/>
    <property type="match status" value="1"/>
</dbReference>
<dbReference type="SUPFAM" id="SSF56801">
    <property type="entry name" value="Acetyl-CoA synthetase-like"/>
    <property type="match status" value="1"/>
</dbReference>
<gene>
    <name evidence="4" type="ORF">CYLTODRAFT_370782</name>
</gene>
<keyword evidence="5" id="KW-1185">Reference proteome</keyword>
<dbReference type="AlphaFoldDB" id="A0A0D7BJ22"/>
<dbReference type="InterPro" id="IPR010071">
    <property type="entry name" value="AA_adenyl_dom"/>
</dbReference>
<evidence type="ECO:0000259" key="3">
    <source>
        <dbReference type="Pfam" id="PF00501"/>
    </source>
</evidence>
<evidence type="ECO:0000256" key="2">
    <source>
        <dbReference type="SAM" id="Phobius"/>
    </source>
</evidence>
<reference evidence="4 5" key="1">
    <citation type="journal article" date="2015" name="Fungal Genet. Biol.">
        <title>Evolution of novel wood decay mechanisms in Agaricales revealed by the genome sequences of Fistulina hepatica and Cylindrobasidium torrendii.</title>
        <authorList>
            <person name="Floudas D."/>
            <person name="Held B.W."/>
            <person name="Riley R."/>
            <person name="Nagy L.G."/>
            <person name="Koehler G."/>
            <person name="Ransdell A.S."/>
            <person name="Younus H."/>
            <person name="Chow J."/>
            <person name="Chiniquy J."/>
            <person name="Lipzen A."/>
            <person name="Tritt A."/>
            <person name="Sun H."/>
            <person name="Haridas S."/>
            <person name="LaButti K."/>
            <person name="Ohm R.A."/>
            <person name="Kues U."/>
            <person name="Blanchette R.A."/>
            <person name="Grigoriev I.V."/>
            <person name="Minto R.E."/>
            <person name="Hibbett D.S."/>
        </authorList>
    </citation>
    <scope>NUCLEOTIDE SEQUENCE [LARGE SCALE GENOMIC DNA]</scope>
    <source>
        <strain evidence="4 5">FP15055 ss-10</strain>
    </source>
</reference>
<dbReference type="InterPro" id="IPR042099">
    <property type="entry name" value="ANL_N_sf"/>
</dbReference>
<dbReference type="InterPro" id="IPR020845">
    <property type="entry name" value="AMP-binding_CS"/>
</dbReference>
<dbReference type="STRING" id="1314674.A0A0D7BJ22"/>
<feature type="compositionally biased region" description="Low complexity" evidence="1">
    <location>
        <begin position="514"/>
        <end position="537"/>
    </location>
</feature>
<accession>A0A0D7BJ22</accession>
<dbReference type="Pfam" id="PF00501">
    <property type="entry name" value="AMP-binding"/>
    <property type="match status" value="1"/>
</dbReference>
<feature type="transmembrane region" description="Helical" evidence="2">
    <location>
        <begin position="744"/>
        <end position="761"/>
    </location>
</feature>